<organism evidence="2 3">
    <name type="scientific">Heracleum sosnowskyi</name>
    <dbReference type="NCBI Taxonomy" id="360622"/>
    <lineage>
        <taxon>Eukaryota</taxon>
        <taxon>Viridiplantae</taxon>
        <taxon>Streptophyta</taxon>
        <taxon>Embryophyta</taxon>
        <taxon>Tracheophyta</taxon>
        <taxon>Spermatophyta</taxon>
        <taxon>Magnoliopsida</taxon>
        <taxon>eudicotyledons</taxon>
        <taxon>Gunneridae</taxon>
        <taxon>Pentapetalae</taxon>
        <taxon>asterids</taxon>
        <taxon>campanulids</taxon>
        <taxon>Apiales</taxon>
        <taxon>Apiaceae</taxon>
        <taxon>Apioideae</taxon>
        <taxon>apioid superclade</taxon>
        <taxon>Tordylieae</taxon>
        <taxon>Tordyliinae</taxon>
        <taxon>Heracleum</taxon>
    </lineage>
</organism>
<keyword evidence="3" id="KW-1185">Reference proteome</keyword>
<dbReference type="EMBL" id="JAUIZM010000002">
    <property type="protein sequence ID" value="KAK1398070.1"/>
    <property type="molecule type" value="Genomic_DNA"/>
</dbReference>
<keyword evidence="1" id="KW-0175">Coiled coil</keyword>
<evidence type="ECO:0000256" key="1">
    <source>
        <dbReference type="SAM" id="Coils"/>
    </source>
</evidence>
<protein>
    <submittedName>
        <fullName evidence="2">Uncharacterized protein</fullName>
    </submittedName>
</protein>
<dbReference type="AlphaFoldDB" id="A0AAD8N1A2"/>
<name>A0AAD8N1A2_9APIA</name>
<comment type="caution">
    <text evidence="2">The sequence shown here is derived from an EMBL/GenBank/DDBJ whole genome shotgun (WGS) entry which is preliminary data.</text>
</comment>
<reference evidence="2" key="1">
    <citation type="submission" date="2023-02" db="EMBL/GenBank/DDBJ databases">
        <title>Genome of toxic invasive species Heracleum sosnowskyi carries increased number of genes despite the absence of recent whole-genome duplications.</title>
        <authorList>
            <person name="Schelkunov M."/>
            <person name="Shtratnikova V."/>
            <person name="Makarenko M."/>
            <person name="Klepikova A."/>
            <person name="Omelchenko D."/>
            <person name="Novikova G."/>
            <person name="Obukhova E."/>
            <person name="Bogdanov V."/>
            <person name="Penin A."/>
            <person name="Logacheva M."/>
        </authorList>
    </citation>
    <scope>NUCLEOTIDE SEQUENCE</scope>
    <source>
        <strain evidence="2">Hsosn_3</strain>
        <tissue evidence="2">Leaf</tissue>
    </source>
</reference>
<gene>
    <name evidence="2" type="ORF">POM88_007933</name>
</gene>
<dbReference type="Proteomes" id="UP001237642">
    <property type="component" value="Unassembled WGS sequence"/>
</dbReference>
<evidence type="ECO:0000313" key="2">
    <source>
        <dbReference type="EMBL" id="KAK1398070.1"/>
    </source>
</evidence>
<feature type="coiled-coil region" evidence="1">
    <location>
        <begin position="367"/>
        <end position="394"/>
    </location>
</feature>
<sequence length="419" mass="47292">MDRLFKKKKKVKVTIEYNGEDRISTLTDDVIHQILNLQNLTLELRSTKDYSIPCPQLVNLEIKTQIHYDDRKGEIVVSAPKLSTFTSVGIFSITFGASKLDNVYLKLRGSIDYSDYSRKELKEIFQRFTYMLPALGSAKILNLELHTIKALSLIPDFLASSPPPFYNLKYVKLPHGYKEASLSSSLRSYLLGGSPTATIVTTSRENMIHQIAAASVTAVDNDSVVLVGAAVEGSCNDQVSSSRKNIDSGLWQGNEVNSESVCLLDQIMKKYPETFEHLDTKNKKFCTMKLNMLCTAVNDFIKIPVTEVDTEIIVEYRDVFADLQKLGFNLSWLVTRLNNIEQLWFPQPLLPKLHATDCQDYDAKSILQDIQIRIDDANIKLQDLQTLRAEKMQEIQKAFKTMDTNLVVGYVGDDLLSGL</sequence>
<accession>A0AAD8N1A2</accession>
<proteinExistence type="predicted"/>
<evidence type="ECO:0000313" key="3">
    <source>
        <dbReference type="Proteomes" id="UP001237642"/>
    </source>
</evidence>
<reference evidence="2" key="2">
    <citation type="submission" date="2023-05" db="EMBL/GenBank/DDBJ databases">
        <authorList>
            <person name="Schelkunov M.I."/>
        </authorList>
    </citation>
    <scope>NUCLEOTIDE SEQUENCE</scope>
    <source>
        <strain evidence="2">Hsosn_3</strain>
        <tissue evidence="2">Leaf</tissue>
    </source>
</reference>